<dbReference type="EC" id="1.14.11.-" evidence="3"/>
<comment type="subcellular location">
    <subcellularLocation>
        <location evidence="3">Nucleus</location>
    </subcellularLocation>
</comment>
<dbReference type="KEGG" id="csl:COCSUDRAFT_20456"/>
<dbReference type="OrthoDB" id="425950at2759"/>
<evidence type="ECO:0000259" key="4">
    <source>
        <dbReference type="Pfam" id="PF08007"/>
    </source>
</evidence>
<evidence type="ECO:0000313" key="6">
    <source>
        <dbReference type="Proteomes" id="UP000007264"/>
    </source>
</evidence>
<dbReference type="GO" id="GO:0051864">
    <property type="term" value="F:histone H3K36 demethylase activity"/>
    <property type="evidence" value="ECO:0007669"/>
    <property type="project" value="TreeGrafter"/>
</dbReference>
<evidence type="ECO:0000256" key="2">
    <source>
        <dbReference type="ARBA" id="ARBA00023004"/>
    </source>
</evidence>
<keyword evidence="3" id="KW-0223">Dioxygenase</keyword>
<keyword evidence="3" id="KW-0804">Transcription</keyword>
<dbReference type="InterPro" id="IPR003347">
    <property type="entry name" value="JmjC_dom"/>
</dbReference>
<name>I0YK70_COCSC</name>
<keyword evidence="3" id="KW-0805">Transcription regulation</keyword>
<comment type="caution">
    <text evidence="5">The sequence shown here is derived from an EMBL/GenBank/DDBJ whole genome shotgun (WGS) entry which is preliminary data.</text>
</comment>
<dbReference type="Proteomes" id="UP000007264">
    <property type="component" value="Unassembled WGS sequence"/>
</dbReference>
<dbReference type="SUPFAM" id="SSF51197">
    <property type="entry name" value="Clavaminate synthase-like"/>
    <property type="match status" value="1"/>
</dbReference>
<dbReference type="eggNOG" id="KOG3706">
    <property type="taxonomic scope" value="Eukaryota"/>
</dbReference>
<evidence type="ECO:0000313" key="5">
    <source>
        <dbReference type="EMBL" id="EIE18789.1"/>
    </source>
</evidence>
<comment type="cofactor">
    <cofactor evidence="3">
        <name>Fe(2+)</name>
        <dbReference type="ChEBI" id="CHEBI:29033"/>
    </cofactor>
    <text evidence="3">Binds 1 Fe(2+) ion per subunit.</text>
</comment>
<reference evidence="5 6" key="1">
    <citation type="journal article" date="2012" name="Genome Biol.">
        <title>The genome of the polar eukaryotic microalga coccomyxa subellipsoidea reveals traits of cold adaptation.</title>
        <authorList>
            <person name="Blanc G."/>
            <person name="Agarkova I."/>
            <person name="Grimwood J."/>
            <person name="Kuo A."/>
            <person name="Brueggeman A."/>
            <person name="Dunigan D."/>
            <person name="Gurnon J."/>
            <person name="Ladunga I."/>
            <person name="Lindquist E."/>
            <person name="Lucas S."/>
            <person name="Pangilinan J."/>
            <person name="Proschold T."/>
            <person name="Salamov A."/>
            <person name="Schmutz J."/>
            <person name="Weeks D."/>
            <person name="Yamada T."/>
            <person name="Claverie J.M."/>
            <person name="Grigoriev I."/>
            <person name="Van Etten J."/>
            <person name="Lomsadze A."/>
            <person name="Borodovsky M."/>
        </authorList>
    </citation>
    <scope>NUCLEOTIDE SEQUENCE [LARGE SCALE GENOMIC DNA]</scope>
    <source>
        <strain evidence="5 6">C-169</strain>
    </source>
</reference>
<dbReference type="GO" id="GO:0005730">
    <property type="term" value="C:nucleolus"/>
    <property type="evidence" value="ECO:0007669"/>
    <property type="project" value="TreeGrafter"/>
</dbReference>
<keyword evidence="3" id="KW-0539">Nucleus</keyword>
<sequence length="183" mass="20374">PLKQGLDINFVRFKDGQRQTLQNEEGSIERWQQLYKEGWSLQVHQPQRFCDALTRLCSSLENQLGCLVGSNAYLTPAGAQGLAPHHDDVEIFVVQTEGRKRWWLMSDTEASLAVQSRLPPAEGSLPEAGEAPTESSVVRCRGSGLFRMMPLPAQDAPEDSEEGWVKVNSLQSTVNLSKITPRL</sequence>
<keyword evidence="2 3" id="KW-0408">Iron</keyword>
<dbReference type="EMBL" id="AGSI01000022">
    <property type="protein sequence ID" value="EIE18789.1"/>
    <property type="molecule type" value="Genomic_DNA"/>
</dbReference>
<evidence type="ECO:0000256" key="3">
    <source>
        <dbReference type="RuleBase" id="RU366061"/>
    </source>
</evidence>
<evidence type="ECO:0000256" key="1">
    <source>
        <dbReference type="ARBA" id="ARBA00022723"/>
    </source>
</evidence>
<dbReference type="PANTHER" id="PTHR13096:SF8">
    <property type="entry name" value="RIBOSOMAL OXYGENASE 1"/>
    <property type="match status" value="1"/>
</dbReference>
<dbReference type="PANTHER" id="PTHR13096">
    <property type="entry name" value="MINA53 MYC INDUCED NUCLEAR ANTIGEN"/>
    <property type="match status" value="1"/>
</dbReference>
<dbReference type="GO" id="GO:0005506">
    <property type="term" value="F:iron ion binding"/>
    <property type="evidence" value="ECO:0007669"/>
    <property type="project" value="UniProtKB-UniRule"/>
</dbReference>
<dbReference type="Gene3D" id="2.60.120.650">
    <property type="entry name" value="Cupin"/>
    <property type="match status" value="1"/>
</dbReference>
<gene>
    <name evidence="5" type="ORF">COCSUDRAFT_20456</name>
</gene>
<organism evidence="5 6">
    <name type="scientific">Coccomyxa subellipsoidea (strain C-169)</name>
    <name type="common">Green microalga</name>
    <dbReference type="NCBI Taxonomy" id="574566"/>
    <lineage>
        <taxon>Eukaryota</taxon>
        <taxon>Viridiplantae</taxon>
        <taxon>Chlorophyta</taxon>
        <taxon>core chlorophytes</taxon>
        <taxon>Trebouxiophyceae</taxon>
        <taxon>Trebouxiophyceae incertae sedis</taxon>
        <taxon>Coccomyxaceae</taxon>
        <taxon>Coccomyxa</taxon>
        <taxon>Coccomyxa subellipsoidea</taxon>
    </lineage>
</organism>
<protein>
    <recommendedName>
        <fullName evidence="3">Bifunctional lysine-specific demethylase and histidyl-hydroxylase</fullName>
        <ecNumber evidence="3">1.14.11.-</ecNumber>
    </recommendedName>
</protein>
<comment type="similarity">
    <text evidence="3">Belongs to the ROX family.</text>
</comment>
<dbReference type="InterPro" id="IPR039994">
    <property type="entry name" value="NO66-like"/>
</dbReference>
<keyword evidence="1 3" id="KW-0479">Metal-binding</keyword>
<keyword evidence="3" id="KW-0560">Oxidoreductase</keyword>
<proteinExistence type="inferred from homology"/>
<accession>I0YK70</accession>
<dbReference type="RefSeq" id="XP_005643333.1">
    <property type="nucleotide sequence ID" value="XM_005643276.1"/>
</dbReference>
<feature type="non-terminal residue" evidence="5">
    <location>
        <position position="1"/>
    </location>
</feature>
<keyword evidence="6" id="KW-1185">Reference proteome</keyword>
<comment type="function">
    <text evidence="3">Oxygenase that can act as both a histone lysine demethylase and a ribosomal histidine hydroxylase.</text>
</comment>
<feature type="domain" description="JmjC" evidence="4">
    <location>
        <begin position="42"/>
        <end position="116"/>
    </location>
</feature>
<dbReference type="AlphaFoldDB" id="I0YK70"/>
<dbReference type="GO" id="GO:0032453">
    <property type="term" value="F:histone H3K4 demethylase activity"/>
    <property type="evidence" value="ECO:0007669"/>
    <property type="project" value="TreeGrafter"/>
</dbReference>
<dbReference type="GeneID" id="17036718"/>
<dbReference type="Pfam" id="PF08007">
    <property type="entry name" value="JmjC_2"/>
    <property type="match status" value="1"/>
</dbReference>